<keyword evidence="3" id="KW-1185">Reference proteome</keyword>
<feature type="transmembrane region" description="Helical" evidence="1">
    <location>
        <begin position="980"/>
        <end position="996"/>
    </location>
</feature>
<gene>
    <name evidence="2" type="ORF">EKG37_03600</name>
</gene>
<feature type="transmembrane region" description="Helical" evidence="1">
    <location>
        <begin position="235"/>
        <end position="254"/>
    </location>
</feature>
<feature type="transmembrane region" description="Helical" evidence="1">
    <location>
        <begin position="1054"/>
        <end position="1074"/>
    </location>
</feature>
<accession>A0A431WJU8</accession>
<feature type="transmembrane region" description="Helical" evidence="1">
    <location>
        <begin position="564"/>
        <end position="582"/>
    </location>
</feature>
<feature type="transmembrane region" description="Helical" evidence="1">
    <location>
        <begin position="922"/>
        <end position="938"/>
    </location>
</feature>
<dbReference type="Proteomes" id="UP000271374">
    <property type="component" value="Unassembled WGS sequence"/>
</dbReference>
<feature type="transmembrane region" description="Helical" evidence="1">
    <location>
        <begin position="793"/>
        <end position="809"/>
    </location>
</feature>
<evidence type="ECO:0000256" key="1">
    <source>
        <dbReference type="SAM" id="Phobius"/>
    </source>
</evidence>
<proteinExistence type="predicted"/>
<organism evidence="2 3">
    <name type="scientific">Bacillus yapensis</name>
    <dbReference type="NCBI Taxonomy" id="2492960"/>
    <lineage>
        <taxon>Bacteria</taxon>
        <taxon>Bacillati</taxon>
        <taxon>Bacillota</taxon>
        <taxon>Bacilli</taxon>
        <taxon>Bacillales</taxon>
        <taxon>Bacillaceae</taxon>
        <taxon>Bacillus</taxon>
    </lineage>
</organism>
<feature type="transmembrane region" description="Helical" evidence="1">
    <location>
        <begin position="716"/>
        <end position="734"/>
    </location>
</feature>
<feature type="transmembrane region" description="Helical" evidence="1">
    <location>
        <begin position="395"/>
        <end position="413"/>
    </location>
</feature>
<keyword evidence="1" id="KW-0472">Membrane</keyword>
<reference evidence="2 3" key="1">
    <citation type="submission" date="2018-12" db="EMBL/GenBank/DDBJ databases">
        <title>Bacillus yapensis draft genome sequence.</title>
        <authorList>
            <person name="Yu L."/>
            <person name="Xu X."/>
            <person name="Tang X."/>
        </authorList>
    </citation>
    <scope>NUCLEOTIDE SEQUENCE [LARGE SCALE GENOMIC DNA]</scope>
    <source>
        <strain evidence="2 3">XXST-01</strain>
    </source>
</reference>
<feature type="transmembrane region" description="Helical" evidence="1">
    <location>
        <begin position="688"/>
        <end position="710"/>
    </location>
</feature>
<feature type="transmembrane region" description="Helical" evidence="1">
    <location>
        <begin position="149"/>
        <end position="169"/>
    </location>
</feature>
<feature type="transmembrane region" description="Helical" evidence="1">
    <location>
        <begin position="815"/>
        <end position="832"/>
    </location>
</feature>
<feature type="transmembrane region" description="Helical" evidence="1">
    <location>
        <begin position="447"/>
        <end position="469"/>
    </location>
</feature>
<keyword evidence="1" id="KW-0812">Transmembrane</keyword>
<comment type="caution">
    <text evidence="2">The sequence shown here is derived from an EMBL/GenBank/DDBJ whole genome shotgun (WGS) entry which is preliminary data.</text>
</comment>
<feature type="transmembrane region" description="Helical" evidence="1">
    <location>
        <begin position="896"/>
        <end position="916"/>
    </location>
</feature>
<sequence>MQPLSRDERKRIVQQELVQLERANYITSSVYEGVTKAHHQYYDDLEEKEQQNRATAELVQAPTEKKLKPQLKIPEKVKKTEEQIRERNITWLLNLGVILLLIGGLYVATSNWATMSSLTKAGAIGLISILFYGIAFVSKRILKIDKTAFAFIVLASLFLPIFLLSIGWFELAGTYLSIYGEGRYLFGFISSILILPVYALLANKLKSRLFVWFSYITLTIAMGFLLASFKLGEDSFFLGMMLFQAVLIFLYHRVKGFEKQRIFTNEFVYYAQFNLILTTLLMLVLFNSHAYLGFNMILTAVIYLSMVYVSGRKEFHFVFSAMLVYGAYQLIENTVPNDLSPLLFACIGFIFLIVPRALDDDYPWKKIFTYTSSVVSGCAFLFITLQAITINWGEASIVLMIAYVVIAGNFLYLSNTTKKILFRYLTAVFLSVALFEGMLLINQEIELRPIVLYVFLIGFILFAGIGVYAKGRLLEGIKQPARDVGWAYMFLSIFIAFTMYDWWELAVMLLLISVCAYLSLEKETRADFIPFAEWLLPISLGLAVTSFAEELRGLWPFYENELGVATHCILASIALIVAYVAFKKQQLKRNSFYVAQGLYTLGLIAAIFLSINGEWVRPLIFIGGILIYSWLYRIIKIKYVTYVVSGISLMAYFTILSSGGELGRLHLIGGAIILLAVAFFMRNREKHYYQAFAFVGHVYMPIALLLTLFIFGKESVWSFLIGLILYSLSTKLVEKEWIRKVFLYSAFTMVFAIFATAIEYVENLDGEYAFLLTSVVITGFWLFANASYKKRTIYYLVAFSLLGMLAFLNMYPYKIIPFVVTVVYSIGLLLILHRSKWDFLAILPNLFIYMGAIQYLIYEPFSSIHELWILAGLGIAFLIAGKWCYRQLFEQHEGEVSFSVDSYTLIAVFFFGTMYGFDQPTIWSKLLPGLLIVLTLWLQRRRVSVELQWIPTFLAGAYLLQPYYALLGELSIHPLLVKEAYVLPFIMLLIYLQFCLKGKYEEIITYLQWGILLVVSGVLVFDGLETSTIYDALIVGGLSLVSLLAGVFLKIKSYFFVGSAVLLLNVFLQTRPYWGNLPWWAYLLIAGSILIGVASSNEWNKQKAARGEKTLISTLKDNAIKMWKQWR</sequence>
<feature type="transmembrane region" description="Helical" evidence="1">
    <location>
        <begin position="266"/>
        <end position="285"/>
    </location>
</feature>
<protein>
    <recommendedName>
        <fullName evidence="4">DUF2157 domain-containing protein</fullName>
    </recommendedName>
</protein>
<feature type="transmembrane region" description="Helical" evidence="1">
    <location>
        <begin position="367"/>
        <end position="389"/>
    </location>
</feature>
<feature type="transmembrane region" description="Helical" evidence="1">
    <location>
        <begin position="839"/>
        <end position="858"/>
    </location>
</feature>
<feature type="transmembrane region" description="Helical" evidence="1">
    <location>
        <begin position="1027"/>
        <end position="1049"/>
    </location>
</feature>
<name>A0A431WJU8_9BACI</name>
<evidence type="ECO:0008006" key="4">
    <source>
        <dbReference type="Google" id="ProtNLM"/>
    </source>
</evidence>
<evidence type="ECO:0000313" key="2">
    <source>
        <dbReference type="EMBL" id="RTR35730.1"/>
    </source>
</evidence>
<feature type="transmembrane region" description="Helical" evidence="1">
    <location>
        <begin position="950"/>
        <end position="968"/>
    </location>
</feature>
<feature type="transmembrane region" description="Helical" evidence="1">
    <location>
        <begin position="1080"/>
        <end position="1099"/>
    </location>
</feature>
<evidence type="ECO:0000313" key="3">
    <source>
        <dbReference type="Proteomes" id="UP000271374"/>
    </source>
</evidence>
<dbReference type="OrthoDB" id="1815069at2"/>
<feature type="transmembrane region" description="Helical" evidence="1">
    <location>
        <begin position="315"/>
        <end position="331"/>
    </location>
</feature>
<feature type="transmembrane region" description="Helical" evidence="1">
    <location>
        <begin position="209"/>
        <end position="229"/>
    </location>
</feature>
<feature type="transmembrane region" description="Helical" evidence="1">
    <location>
        <begin position="1003"/>
        <end position="1021"/>
    </location>
</feature>
<dbReference type="AlphaFoldDB" id="A0A431WJU8"/>
<dbReference type="EMBL" id="RXNT01000002">
    <property type="protein sequence ID" value="RTR35730.1"/>
    <property type="molecule type" value="Genomic_DNA"/>
</dbReference>
<feature type="transmembrane region" description="Helical" evidence="1">
    <location>
        <begin position="481"/>
        <end position="497"/>
    </location>
</feature>
<feature type="transmembrane region" description="Helical" evidence="1">
    <location>
        <begin position="864"/>
        <end position="884"/>
    </location>
</feature>
<feature type="transmembrane region" description="Helical" evidence="1">
    <location>
        <begin position="420"/>
        <end position="441"/>
    </location>
</feature>
<dbReference type="RefSeq" id="WP_126406350.1">
    <property type="nucleotide sequence ID" value="NZ_RXNT01000002.1"/>
</dbReference>
<feature type="transmembrane region" description="Helical" evidence="1">
    <location>
        <begin position="639"/>
        <end position="656"/>
    </location>
</feature>
<feature type="transmembrane region" description="Helical" evidence="1">
    <location>
        <begin position="291"/>
        <end position="308"/>
    </location>
</feature>
<feature type="transmembrane region" description="Helical" evidence="1">
    <location>
        <begin position="591"/>
        <end position="609"/>
    </location>
</feature>
<feature type="transmembrane region" description="Helical" evidence="1">
    <location>
        <begin position="337"/>
        <end position="355"/>
    </location>
</feature>
<feature type="transmembrane region" description="Helical" evidence="1">
    <location>
        <begin position="741"/>
        <end position="761"/>
    </location>
</feature>
<feature type="transmembrane region" description="Helical" evidence="1">
    <location>
        <begin position="89"/>
        <end position="109"/>
    </location>
</feature>
<feature type="transmembrane region" description="Helical" evidence="1">
    <location>
        <begin position="121"/>
        <end position="137"/>
    </location>
</feature>
<feature type="transmembrane region" description="Helical" evidence="1">
    <location>
        <begin position="615"/>
        <end position="632"/>
    </location>
</feature>
<feature type="transmembrane region" description="Helical" evidence="1">
    <location>
        <begin position="662"/>
        <end position="681"/>
    </location>
</feature>
<keyword evidence="1" id="KW-1133">Transmembrane helix</keyword>
<feature type="transmembrane region" description="Helical" evidence="1">
    <location>
        <begin position="184"/>
        <end position="202"/>
    </location>
</feature>
<feature type="transmembrane region" description="Helical" evidence="1">
    <location>
        <begin position="767"/>
        <end position="786"/>
    </location>
</feature>